<evidence type="ECO:0000259" key="2">
    <source>
        <dbReference type="Pfam" id="PF22895"/>
    </source>
</evidence>
<keyword evidence="4" id="KW-1185">Reference proteome</keyword>
<feature type="transmembrane region" description="Helical" evidence="1">
    <location>
        <begin position="370"/>
        <end position="392"/>
    </location>
</feature>
<dbReference type="Proteomes" id="UP000450012">
    <property type="component" value="Unassembled WGS sequence"/>
</dbReference>
<feature type="transmembrane region" description="Helical" evidence="1">
    <location>
        <begin position="345"/>
        <end position="363"/>
    </location>
</feature>
<gene>
    <name evidence="3" type="ORF">GTP45_18620</name>
</gene>
<dbReference type="RefSeq" id="WP_161015363.1">
    <property type="nucleotide sequence ID" value="NZ_WWCK01000005.1"/>
</dbReference>
<evidence type="ECO:0000313" key="4">
    <source>
        <dbReference type="Proteomes" id="UP000450012"/>
    </source>
</evidence>
<evidence type="ECO:0000256" key="1">
    <source>
        <dbReference type="SAM" id="Phobius"/>
    </source>
</evidence>
<dbReference type="InterPro" id="IPR054288">
    <property type="entry name" value="DUF7024"/>
</dbReference>
<reference evidence="3 4" key="1">
    <citation type="submission" date="2019-12" db="EMBL/GenBank/DDBJ databases">
        <title>Novel species isolated from a subtropical stream in China.</title>
        <authorList>
            <person name="Lu H."/>
        </authorList>
    </citation>
    <scope>NUCLEOTIDE SEQUENCE [LARGE SCALE GENOMIC DNA]</scope>
    <source>
        <strain evidence="3 4">FT55W</strain>
    </source>
</reference>
<feature type="transmembrane region" description="Helical" evidence="1">
    <location>
        <begin position="163"/>
        <end position="189"/>
    </location>
</feature>
<keyword evidence="1" id="KW-0472">Membrane</keyword>
<organism evidence="3 4">
    <name type="scientific">Duganella rivi</name>
    <dbReference type="NCBI Taxonomy" id="2666083"/>
    <lineage>
        <taxon>Bacteria</taxon>
        <taxon>Pseudomonadati</taxon>
        <taxon>Pseudomonadota</taxon>
        <taxon>Betaproteobacteria</taxon>
        <taxon>Burkholderiales</taxon>
        <taxon>Oxalobacteraceae</taxon>
        <taxon>Telluria group</taxon>
        <taxon>Duganella</taxon>
    </lineage>
</organism>
<keyword evidence="1" id="KW-1133">Transmembrane helix</keyword>
<accession>A0A7X4GUH5</accession>
<keyword evidence="1" id="KW-0812">Transmembrane</keyword>
<feature type="transmembrane region" description="Helical" evidence="1">
    <location>
        <begin position="210"/>
        <end position="233"/>
    </location>
</feature>
<sequence>MTKPFSSPDKLLRAAWLLALPLLFAYLTLRNTGLYPAVFSDEWSYSSIARLTPLAEAPLPSYLYLALFGATNACGPAFLDCTRGLNALLFLGALPLIYAVARRVTSAPLALGIAVLTAVSPLNVYTTYFMPEASYFFVFWLLSWATLRYHAQPSAQRAAITGVAMGMLMLIKVHALFLLPAVAAAMLYAGWSAAPPGALIARLRQAAPRALAHVALMLAVAAVLRFGLGYLVAGADGLSLSGSLYANQSEYAAAHRKPLPELLALALFNLRGHGMGLALLYGLPLAALLGYGLSPAARRAAPQAAPLALYSALTLLSLLAVTVLFTASVTGNGPSENIGRLHWRYYNFVLPLLAIFAATQLNNDAAGSRVLRVCAALPFIALAEWGRFALLGDFTPSYVDSPELRGLTAQPQLYRLLAYVAVMALIGWIWRARLGAQLFLFAFLPLWALGAGRMIDTDVRQARNGDVYDRAGQYARAQLTPAQVASLTLVGADHGGLFKAKFQLDQTAPRLLPTPAGAAIDLTDLSETGWLLVFGDYAPPPYAVQRMRQPGFTLYEQVAPQQPQLLDFQRADLSAQLQSSEGLGVAEPWGRWSNGKQVTLRFVKPLPPHLTLRLLGHAFGPNAGQDVLVRVGQQEGKLRLTGDQRKVALSLNNPGGETTLTLVVPQPISPRELGWGDDGRALGIAFTRLDIGSAPAAPPLQTSTAGTL</sequence>
<dbReference type="AlphaFoldDB" id="A0A7X4GUH5"/>
<dbReference type="Pfam" id="PF22895">
    <property type="entry name" value="DUF7024"/>
    <property type="match status" value="1"/>
</dbReference>
<protein>
    <recommendedName>
        <fullName evidence="2">DUF7024 domain-containing protein</fullName>
    </recommendedName>
</protein>
<evidence type="ECO:0000313" key="3">
    <source>
        <dbReference type="EMBL" id="MYM68834.1"/>
    </source>
</evidence>
<name>A0A7X4GUH5_9BURK</name>
<proteinExistence type="predicted"/>
<feature type="transmembrane region" description="Helical" evidence="1">
    <location>
        <begin position="412"/>
        <end position="430"/>
    </location>
</feature>
<feature type="transmembrane region" description="Helical" evidence="1">
    <location>
        <begin position="107"/>
        <end position="126"/>
    </location>
</feature>
<feature type="transmembrane region" description="Helical" evidence="1">
    <location>
        <begin position="275"/>
        <end position="293"/>
    </location>
</feature>
<dbReference type="EMBL" id="WWCK01000005">
    <property type="protein sequence ID" value="MYM68834.1"/>
    <property type="molecule type" value="Genomic_DNA"/>
</dbReference>
<feature type="domain" description="DUF7024" evidence="2">
    <location>
        <begin position="564"/>
        <end position="691"/>
    </location>
</feature>
<feature type="transmembrane region" description="Helical" evidence="1">
    <location>
        <begin position="305"/>
        <end position="325"/>
    </location>
</feature>
<feature type="transmembrane region" description="Helical" evidence="1">
    <location>
        <begin position="437"/>
        <end position="455"/>
    </location>
</feature>
<feature type="transmembrane region" description="Helical" evidence="1">
    <location>
        <begin position="84"/>
        <end position="101"/>
    </location>
</feature>
<comment type="caution">
    <text evidence="3">The sequence shown here is derived from an EMBL/GenBank/DDBJ whole genome shotgun (WGS) entry which is preliminary data.</text>
</comment>